<proteinExistence type="predicted"/>
<feature type="region of interest" description="Disordered" evidence="1">
    <location>
        <begin position="134"/>
        <end position="153"/>
    </location>
</feature>
<accession>A0A8T1VDP0</accession>
<reference evidence="2" key="1">
    <citation type="submission" date="2021-02" db="EMBL/GenBank/DDBJ databases">
        <authorList>
            <person name="Palmer J.M."/>
        </authorList>
    </citation>
    <scope>NUCLEOTIDE SEQUENCE</scope>
    <source>
        <strain evidence="2">SCRP734</strain>
    </source>
</reference>
<dbReference type="AlphaFoldDB" id="A0A8T1VDP0"/>
<organism evidence="2 3">
    <name type="scientific">Phytophthora pseudosyringae</name>
    <dbReference type="NCBI Taxonomy" id="221518"/>
    <lineage>
        <taxon>Eukaryota</taxon>
        <taxon>Sar</taxon>
        <taxon>Stramenopiles</taxon>
        <taxon>Oomycota</taxon>
        <taxon>Peronosporomycetes</taxon>
        <taxon>Peronosporales</taxon>
        <taxon>Peronosporaceae</taxon>
        <taxon>Phytophthora</taxon>
    </lineage>
</organism>
<name>A0A8T1VDP0_9STRA</name>
<keyword evidence="3" id="KW-1185">Reference proteome</keyword>
<evidence type="ECO:0000313" key="3">
    <source>
        <dbReference type="Proteomes" id="UP000694044"/>
    </source>
</evidence>
<dbReference type="EMBL" id="JAGDFM010000349">
    <property type="protein sequence ID" value="KAG7379437.1"/>
    <property type="molecule type" value="Genomic_DNA"/>
</dbReference>
<feature type="compositionally biased region" description="Low complexity" evidence="1">
    <location>
        <begin position="135"/>
        <end position="149"/>
    </location>
</feature>
<gene>
    <name evidence="2" type="ORF">PHYPSEUDO_008581</name>
</gene>
<comment type="caution">
    <text evidence="2">The sequence shown here is derived from an EMBL/GenBank/DDBJ whole genome shotgun (WGS) entry which is preliminary data.</text>
</comment>
<evidence type="ECO:0000313" key="2">
    <source>
        <dbReference type="EMBL" id="KAG7379437.1"/>
    </source>
</evidence>
<dbReference type="Proteomes" id="UP000694044">
    <property type="component" value="Unassembled WGS sequence"/>
</dbReference>
<protein>
    <submittedName>
        <fullName evidence="2">Uncharacterized protein</fullName>
    </submittedName>
</protein>
<evidence type="ECO:0000256" key="1">
    <source>
        <dbReference type="SAM" id="MobiDB-lite"/>
    </source>
</evidence>
<sequence length="205" mass="23112">MDLSDIPFDVPVILHSIRKRKNLQNPVGTKQARRLADNRDVYEQLVLRHVDDDKVAIQSARNERYLQVRTNGHCVFDSKRVSDQALFDVETDSACSLFFVSCFTGHVLQCDDELVVKCENKTRMESEAWRIVEPRTTSRSSTAHASQSSPGLRYALSGRDRQHLILDLAKGGKTPDEIEQIVTRLFDSPAVPASNSAYAIPIDKK</sequence>
<dbReference type="OrthoDB" id="162393at2759"/>